<dbReference type="AlphaFoldDB" id="A0A0J7K7S7"/>
<organism evidence="4 5">
    <name type="scientific">Lasius niger</name>
    <name type="common">Black garden ant</name>
    <dbReference type="NCBI Taxonomy" id="67767"/>
    <lineage>
        <taxon>Eukaryota</taxon>
        <taxon>Metazoa</taxon>
        <taxon>Ecdysozoa</taxon>
        <taxon>Arthropoda</taxon>
        <taxon>Hexapoda</taxon>
        <taxon>Insecta</taxon>
        <taxon>Pterygota</taxon>
        <taxon>Neoptera</taxon>
        <taxon>Endopterygota</taxon>
        <taxon>Hymenoptera</taxon>
        <taxon>Apocrita</taxon>
        <taxon>Aculeata</taxon>
        <taxon>Formicoidea</taxon>
        <taxon>Formicidae</taxon>
        <taxon>Formicinae</taxon>
        <taxon>Lasius</taxon>
        <taxon>Lasius</taxon>
    </lineage>
</organism>
<evidence type="ECO:0000313" key="4">
    <source>
        <dbReference type="EMBL" id="KMQ86319.1"/>
    </source>
</evidence>
<feature type="chain" id="PRO_5005290107" evidence="2">
    <location>
        <begin position="26"/>
        <end position="347"/>
    </location>
</feature>
<name>A0A0J7K7S7_LASNI</name>
<evidence type="ECO:0000313" key="5">
    <source>
        <dbReference type="Proteomes" id="UP000036403"/>
    </source>
</evidence>
<feature type="region of interest" description="Disordered" evidence="1">
    <location>
        <begin position="232"/>
        <end position="267"/>
    </location>
</feature>
<dbReference type="SMART" id="SM00595">
    <property type="entry name" value="MADF"/>
    <property type="match status" value="1"/>
</dbReference>
<feature type="compositionally biased region" description="Basic and acidic residues" evidence="1">
    <location>
        <begin position="80"/>
        <end position="91"/>
    </location>
</feature>
<dbReference type="PANTHER" id="PTHR12243">
    <property type="entry name" value="MADF DOMAIN TRANSCRIPTION FACTOR"/>
    <property type="match status" value="1"/>
</dbReference>
<evidence type="ECO:0000256" key="2">
    <source>
        <dbReference type="SAM" id="SignalP"/>
    </source>
</evidence>
<dbReference type="PANTHER" id="PTHR12243:SF67">
    <property type="entry name" value="COREPRESSOR OF PANGOLIN, ISOFORM A-RELATED"/>
    <property type="match status" value="1"/>
</dbReference>
<dbReference type="GO" id="GO:0005634">
    <property type="term" value="C:nucleus"/>
    <property type="evidence" value="ECO:0007669"/>
    <property type="project" value="TreeGrafter"/>
</dbReference>
<feature type="signal peptide" evidence="2">
    <location>
        <begin position="1"/>
        <end position="25"/>
    </location>
</feature>
<comment type="caution">
    <text evidence="4">The sequence shown here is derived from an EMBL/GenBank/DDBJ whole genome shotgun (WGS) entry which is preliminary data.</text>
</comment>
<keyword evidence="2" id="KW-0732">Signal</keyword>
<sequence length="347" mass="39898">MTDRILLGNCSEFLFLLFLPIGTRISPQFRTDRAVKCGYCGWIIFGSCGDIVSHECFKNYDECIHVLVVDEKGRATMRVKEVEKSTQRDEPSESSNESTSYSADIMDEMLIDAVEQRPGLWNQKLPVQRQSPSIRGELWDEVFNNLGFKDVAWLKSRWMYLRDCYSKARKKMKGYVRSGSGAEAGHPQKSTFRFYSRMQFLDEAAQEIPTTSSLPQNIHQDKASALSLNNSEFQEPNVTSPRSCSTPDIPEGSSDDCRQRKKQKGKNLSHFGKQYEPDVQALHTNILQQLLGENVPKKDAVDSFLEQMGDILRRLNYLRRRQIQVELLNLVHRAEDEEMAEAELQRR</sequence>
<gene>
    <name evidence="4" type="ORF">RF55_14719</name>
</gene>
<dbReference type="InterPro" id="IPR006578">
    <property type="entry name" value="MADF-dom"/>
</dbReference>
<keyword evidence="5" id="KW-1185">Reference proteome</keyword>
<feature type="compositionally biased region" description="Polar residues" evidence="1">
    <location>
        <begin position="232"/>
        <end position="246"/>
    </location>
</feature>
<feature type="region of interest" description="Disordered" evidence="1">
    <location>
        <begin position="80"/>
        <end position="100"/>
    </location>
</feature>
<dbReference type="GO" id="GO:0006357">
    <property type="term" value="P:regulation of transcription by RNA polymerase II"/>
    <property type="evidence" value="ECO:0007669"/>
    <property type="project" value="TreeGrafter"/>
</dbReference>
<dbReference type="PaxDb" id="67767-A0A0J7K7S7"/>
<protein>
    <submittedName>
        <fullName evidence="4">Histone H3</fullName>
    </submittedName>
</protein>
<evidence type="ECO:0000259" key="3">
    <source>
        <dbReference type="PROSITE" id="PS51029"/>
    </source>
</evidence>
<dbReference type="InterPro" id="IPR039353">
    <property type="entry name" value="TF_Adf1"/>
</dbReference>
<accession>A0A0J7K7S7</accession>
<proteinExistence type="predicted"/>
<dbReference type="OrthoDB" id="7551993at2759"/>
<dbReference type="Pfam" id="PF10545">
    <property type="entry name" value="MADF_DNA_bdg"/>
    <property type="match status" value="1"/>
</dbReference>
<dbReference type="GO" id="GO:0005667">
    <property type="term" value="C:transcription regulator complex"/>
    <property type="evidence" value="ECO:0007669"/>
    <property type="project" value="TreeGrafter"/>
</dbReference>
<dbReference type="EMBL" id="LBMM01012254">
    <property type="protein sequence ID" value="KMQ86319.1"/>
    <property type="molecule type" value="Genomic_DNA"/>
</dbReference>
<evidence type="ECO:0000256" key="1">
    <source>
        <dbReference type="SAM" id="MobiDB-lite"/>
    </source>
</evidence>
<feature type="domain" description="MADF" evidence="3">
    <location>
        <begin position="109"/>
        <end position="206"/>
    </location>
</feature>
<reference evidence="4 5" key="1">
    <citation type="submission" date="2015-04" db="EMBL/GenBank/DDBJ databases">
        <title>Lasius niger genome sequencing.</title>
        <authorList>
            <person name="Konorov E.A."/>
            <person name="Nikitin M.A."/>
            <person name="Kirill M.V."/>
            <person name="Chang P."/>
        </authorList>
    </citation>
    <scope>NUCLEOTIDE SEQUENCE [LARGE SCALE GENOMIC DNA]</scope>
    <source>
        <tissue evidence="4">Whole</tissue>
    </source>
</reference>
<dbReference type="PROSITE" id="PS51029">
    <property type="entry name" value="MADF"/>
    <property type="match status" value="1"/>
</dbReference>
<dbReference type="STRING" id="67767.A0A0J7K7S7"/>
<dbReference type="Proteomes" id="UP000036403">
    <property type="component" value="Unassembled WGS sequence"/>
</dbReference>